<organism evidence="2 3">
    <name type="scientific">Xylaria bambusicola</name>
    <dbReference type="NCBI Taxonomy" id="326684"/>
    <lineage>
        <taxon>Eukaryota</taxon>
        <taxon>Fungi</taxon>
        <taxon>Dikarya</taxon>
        <taxon>Ascomycota</taxon>
        <taxon>Pezizomycotina</taxon>
        <taxon>Sordariomycetes</taxon>
        <taxon>Xylariomycetidae</taxon>
        <taxon>Xylariales</taxon>
        <taxon>Xylariaceae</taxon>
        <taxon>Xylaria</taxon>
    </lineage>
</organism>
<reference evidence="2 3" key="1">
    <citation type="submission" date="2023-10" db="EMBL/GenBank/DDBJ databases">
        <title>Draft genome sequence of Xylaria bambusicola isolate GMP-LS, the root and basal stem rot pathogen of sugarcane in Indonesia.</title>
        <authorList>
            <person name="Selvaraj P."/>
            <person name="Muralishankar V."/>
            <person name="Muruganantham S."/>
            <person name="Sp S."/>
            <person name="Haryani S."/>
            <person name="Lau K.J.X."/>
            <person name="Naqvi N.I."/>
        </authorList>
    </citation>
    <scope>NUCLEOTIDE SEQUENCE [LARGE SCALE GENOMIC DNA]</scope>
    <source>
        <strain evidence="2">GMP-LS</strain>
    </source>
</reference>
<accession>A0AAN7Z9N3</accession>
<feature type="signal peptide" evidence="1">
    <location>
        <begin position="1"/>
        <end position="19"/>
    </location>
</feature>
<gene>
    <name evidence="2" type="ORF">RRF57_010654</name>
</gene>
<sequence length="90" mass="9540">MQFSQFVQLSTILAGAVYAIPSPLSSTIMLSNGNETVAVEVDGLDTRAIVSRSDTDCKGSSRCTNAQSFKDQCARAKNKLEDTIYTSGGA</sequence>
<dbReference type="EMBL" id="JAWHQM010000046">
    <property type="protein sequence ID" value="KAK5634942.1"/>
    <property type="molecule type" value="Genomic_DNA"/>
</dbReference>
<keyword evidence="1" id="KW-0732">Signal</keyword>
<evidence type="ECO:0000256" key="1">
    <source>
        <dbReference type="SAM" id="SignalP"/>
    </source>
</evidence>
<dbReference type="Proteomes" id="UP001305414">
    <property type="component" value="Unassembled WGS sequence"/>
</dbReference>
<name>A0AAN7Z9N3_9PEZI</name>
<proteinExistence type="predicted"/>
<protein>
    <submittedName>
        <fullName evidence="2">Uncharacterized protein</fullName>
    </submittedName>
</protein>
<evidence type="ECO:0000313" key="2">
    <source>
        <dbReference type="EMBL" id="KAK5634942.1"/>
    </source>
</evidence>
<dbReference type="AlphaFoldDB" id="A0AAN7Z9N3"/>
<keyword evidence="3" id="KW-1185">Reference proteome</keyword>
<evidence type="ECO:0000313" key="3">
    <source>
        <dbReference type="Proteomes" id="UP001305414"/>
    </source>
</evidence>
<comment type="caution">
    <text evidence="2">The sequence shown here is derived from an EMBL/GenBank/DDBJ whole genome shotgun (WGS) entry which is preliminary data.</text>
</comment>
<feature type="chain" id="PRO_5043034246" evidence="1">
    <location>
        <begin position="20"/>
        <end position="90"/>
    </location>
</feature>